<dbReference type="SUPFAM" id="SSF57667">
    <property type="entry name" value="beta-beta-alpha zinc fingers"/>
    <property type="match status" value="1"/>
</dbReference>
<dbReference type="PROSITE" id="PS00028">
    <property type="entry name" value="ZINC_FINGER_C2H2_1"/>
    <property type="match status" value="1"/>
</dbReference>
<feature type="domain" description="C2H2-type" evidence="3">
    <location>
        <begin position="11"/>
        <end position="39"/>
    </location>
</feature>
<dbReference type="SMART" id="SM00355">
    <property type="entry name" value="ZnF_C2H2"/>
    <property type="match status" value="1"/>
</dbReference>
<dbReference type="EMBL" id="UFQS01000015">
    <property type="protein sequence ID" value="SSW97353.1"/>
    <property type="molecule type" value="Genomic_DNA"/>
</dbReference>
<feature type="region of interest" description="Disordered" evidence="2">
    <location>
        <begin position="37"/>
        <end position="66"/>
    </location>
</feature>
<keyword evidence="1" id="KW-0479">Metal-binding</keyword>
<protein>
    <submittedName>
        <fullName evidence="5">CSON003309 protein</fullName>
    </submittedName>
</protein>
<gene>
    <name evidence="5" type="primary">CSON003309</name>
</gene>
<evidence type="ECO:0000313" key="4">
    <source>
        <dbReference type="EMBL" id="SSW97353.1"/>
    </source>
</evidence>
<dbReference type="InterPro" id="IPR013087">
    <property type="entry name" value="Znf_C2H2_type"/>
</dbReference>
<organism evidence="5">
    <name type="scientific">Culicoides sonorensis</name>
    <name type="common">Biting midge</name>
    <dbReference type="NCBI Taxonomy" id="179676"/>
    <lineage>
        <taxon>Eukaryota</taxon>
        <taxon>Metazoa</taxon>
        <taxon>Ecdysozoa</taxon>
        <taxon>Arthropoda</taxon>
        <taxon>Hexapoda</taxon>
        <taxon>Insecta</taxon>
        <taxon>Pterygota</taxon>
        <taxon>Neoptera</taxon>
        <taxon>Endopterygota</taxon>
        <taxon>Diptera</taxon>
        <taxon>Nematocera</taxon>
        <taxon>Chironomoidea</taxon>
        <taxon>Ceratopogonidae</taxon>
        <taxon>Ceratopogoninae</taxon>
        <taxon>Culicoides</taxon>
        <taxon>Monoculicoides</taxon>
    </lineage>
</organism>
<dbReference type="GO" id="GO:0008270">
    <property type="term" value="F:zinc ion binding"/>
    <property type="evidence" value="ECO:0007669"/>
    <property type="project" value="UniProtKB-KW"/>
</dbReference>
<evidence type="ECO:0000259" key="3">
    <source>
        <dbReference type="PROSITE" id="PS50157"/>
    </source>
</evidence>
<dbReference type="VEuPathDB" id="VectorBase:CSON003309"/>
<dbReference type="EMBL" id="UFQT01000015">
    <property type="protein sequence ID" value="SSX17739.1"/>
    <property type="molecule type" value="Genomic_DNA"/>
</dbReference>
<reference evidence="4" key="1">
    <citation type="submission" date="2018-04" db="EMBL/GenBank/DDBJ databases">
        <authorList>
            <person name="Go L.Y."/>
            <person name="Mitchell J.A."/>
        </authorList>
    </citation>
    <scope>NUCLEOTIDE SEQUENCE</scope>
    <source>
        <tissue evidence="4">Whole organism</tissue>
    </source>
</reference>
<reference evidence="5" key="2">
    <citation type="submission" date="2018-07" db="EMBL/GenBank/DDBJ databases">
        <authorList>
            <person name="Quirk P.G."/>
            <person name="Krulwich T.A."/>
        </authorList>
    </citation>
    <scope>NUCLEOTIDE SEQUENCE</scope>
</reference>
<name>A0A336LM82_CULSO</name>
<dbReference type="Gene3D" id="3.30.160.60">
    <property type="entry name" value="Classic Zinc Finger"/>
    <property type="match status" value="1"/>
</dbReference>
<accession>A0A336LM82</accession>
<keyword evidence="1" id="KW-0863">Zinc-finger</keyword>
<dbReference type="AlphaFoldDB" id="A0A336LM82"/>
<proteinExistence type="predicted"/>
<dbReference type="InterPro" id="IPR036236">
    <property type="entry name" value="Znf_C2H2_sf"/>
</dbReference>
<evidence type="ECO:0000313" key="5">
    <source>
        <dbReference type="EMBL" id="SSX17739.1"/>
    </source>
</evidence>
<evidence type="ECO:0000256" key="1">
    <source>
        <dbReference type="PROSITE-ProRule" id="PRU00042"/>
    </source>
</evidence>
<sequence>MSKHSNIGVKYQCNVCSMSYKTKWSLSTHISRYHRPASEKLARKNKNKKFTDQENTEETEGDQQVTEIVFVKNE</sequence>
<dbReference type="PROSITE" id="PS50157">
    <property type="entry name" value="ZINC_FINGER_C2H2_2"/>
    <property type="match status" value="1"/>
</dbReference>
<evidence type="ECO:0000256" key="2">
    <source>
        <dbReference type="SAM" id="MobiDB-lite"/>
    </source>
</evidence>
<keyword evidence="1" id="KW-0862">Zinc</keyword>